<organism evidence="2 3">
    <name type="scientific">Streptomyces gulbargensis</name>
    <dbReference type="NCBI Taxonomy" id="364901"/>
    <lineage>
        <taxon>Bacteria</taxon>
        <taxon>Bacillati</taxon>
        <taxon>Actinomycetota</taxon>
        <taxon>Actinomycetes</taxon>
        <taxon>Kitasatosporales</taxon>
        <taxon>Streptomycetaceae</taxon>
        <taxon>Streptomyces</taxon>
    </lineage>
</organism>
<reference evidence="3" key="1">
    <citation type="journal article" date="2019" name="Int. J. Syst. Evol. Microbiol.">
        <title>The Global Catalogue of Microorganisms (GCM) 10K type strain sequencing project: providing services to taxonomists for standard genome sequencing and annotation.</title>
        <authorList>
            <consortium name="The Broad Institute Genomics Platform"/>
            <consortium name="The Broad Institute Genome Sequencing Center for Infectious Disease"/>
            <person name="Wu L."/>
            <person name="Ma J."/>
        </authorList>
    </citation>
    <scope>NUCLEOTIDE SEQUENCE [LARGE SCALE GENOMIC DNA]</scope>
    <source>
        <strain evidence="3">JCM 16956</strain>
    </source>
</reference>
<dbReference type="EMBL" id="BAABAJ010000023">
    <property type="protein sequence ID" value="GAA3936304.1"/>
    <property type="molecule type" value="Genomic_DNA"/>
</dbReference>
<evidence type="ECO:0000313" key="2">
    <source>
        <dbReference type="EMBL" id="GAA3936304.1"/>
    </source>
</evidence>
<feature type="compositionally biased region" description="Pro residues" evidence="1">
    <location>
        <begin position="35"/>
        <end position="45"/>
    </location>
</feature>
<gene>
    <name evidence="2" type="ORF">GCM10022244_50970</name>
</gene>
<evidence type="ECO:0000313" key="3">
    <source>
        <dbReference type="Proteomes" id="UP001501000"/>
    </source>
</evidence>
<keyword evidence="3" id="KW-1185">Reference proteome</keyword>
<protein>
    <submittedName>
        <fullName evidence="2">Uncharacterized protein</fullName>
    </submittedName>
</protein>
<dbReference type="Proteomes" id="UP001501000">
    <property type="component" value="Unassembled WGS sequence"/>
</dbReference>
<evidence type="ECO:0000256" key="1">
    <source>
        <dbReference type="SAM" id="MobiDB-lite"/>
    </source>
</evidence>
<feature type="region of interest" description="Disordered" evidence="1">
    <location>
        <begin position="1"/>
        <end position="56"/>
    </location>
</feature>
<name>A0ABP7N4F7_9ACTN</name>
<sequence length="152" mass="16061">MPKVPRPRSAPLSESRPHPTGGGVVGTYVHAYDPFPQPHPSPIPAMRPAHDGAAGPSATPIFDALYSEYRRSFRTLPGDRSGEEELRFRAFGTVTSTGLYGQGQGYTQGAGTGQAYGQAGRPAAHPTAWSATQHTYTVAPQAALPPGPRRSP</sequence>
<proteinExistence type="predicted"/>
<comment type="caution">
    <text evidence="2">The sequence shown here is derived from an EMBL/GenBank/DDBJ whole genome shotgun (WGS) entry which is preliminary data.</text>
</comment>
<accession>A0ABP7N4F7</accession>